<organism evidence="1 2">
    <name type="scientific">Stylonychia lemnae</name>
    <name type="common">Ciliate</name>
    <dbReference type="NCBI Taxonomy" id="5949"/>
    <lineage>
        <taxon>Eukaryota</taxon>
        <taxon>Sar</taxon>
        <taxon>Alveolata</taxon>
        <taxon>Ciliophora</taxon>
        <taxon>Intramacronucleata</taxon>
        <taxon>Spirotrichea</taxon>
        <taxon>Stichotrichia</taxon>
        <taxon>Sporadotrichida</taxon>
        <taxon>Oxytrichidae</taxon>
        <taxon>Stylonychinae</taxon>
        <taxon>Stylonychia</taxon>
    </lineage>
</organism>
<gene>
    <name evidence="1" type="primary">Contig8073.g8611</name>
    <name evidence="1" type="ORF">STYLEM_19143</name>
</gene>
<dbReference type="EMBL" id="CCKQ01018067">
    <property type="protein sequence ID" value="CDW90003.1"/>
    <property type="molecule type" value="Genomic_DNA"/>
</dbReference>
<proteinExistence type="predicted"/>
<dbReference type="AlphaFoldDB" id="A0A078B8Y2"/>
<protein>
    <submittedName>
        <fullName evidence="1">Uncharacterized protein</fullName>
    </submittedName>
</protein>
<dbReference type="InParanoid" id="A0A078B8Y2"/>
<name>A0A078B8Y2_STYLE</name>
<evidence type="ECO:0000313" key="1">
    <source>
        <dbReference type="EMBL" id="CDW90003.1"/>
    </source>
</evidence>
<keyword evidence="2" id="KW-1185">Reference proteome</keyword>
<dbReference type="Proteomes" id="UP000039865">
    <property type="component" value="Unassembled WGS sequence"/>
</dbReference>
<reference evidence="1 2" key="1">
    <citation type="submission" date="2014-06" db="EMBL/GenBank/DDBJ databases">
        <authorList>
            <person name="Swart Estienne"/>
        </authorList>
    </citation>
    <scope>NUCLEOTIDE SEQUENCE [LARGE SCALE GENOMIC DNA]</scope>
    <source>
        <strain evidence="1 2">130c</strain>
    </source>
</reference>
<sequence length="200" mass="22902">MGMQTQQQNNEEQHILVLQNQLNQDDKNDIPLANDLGPAMIPQTIDTVLIEEFDVNADIPLNNLVVQEQVLNIHHTDDPLEVIIEEQSQAFDETGVFLTLPNGGDQLAQSLQFTANDLNGSIVVQDQNNAELSRVMTEMYLKQLAEYLEIEENQGSSEDKSKDLKLLEDKYKAFKKQQSALTIKMFIYYLQEVFEEEDKR</sequence>
<evidence type="ECO:0000313" key="2">
    <source>
        <dbReference type="Proteomes" id="UP000039865"/>
    </source>
</evidence>
<accession>A0A078B8Y2</accession>